<dbReference type="CDD" id="cd03426">
    <property type="entry name" value="NUDIX_CoAse_Nudt7"/>
    <property type="match status" value="1"/>
</dbReference>
<dbReference type="InterPro" id="IPR000086">
    <property type="entry name" value="NUDIX_hydrolase_dom"/>
</dbReference>
<dbReference type="Pfam" id="PF00293">
    <property type="entry name" value="NUDIX"/>
    <property type="match status" value="1"/>
</dbReference>
<evidence type="ECO:0000256" key="3">
    <source>
        <dbReference type="ARBA" id="ARBA00022723"/>
    </source>
</evidence>
<dbReference type="PROSITE" id="PS51462">
    <property type="entry name" value="NUDIX"/>
    <property type="match status" value="1"/>
</dbReference>
<name>A0A9C7GAQ8_9BACI</name>
<evidence type="ECO:0000259" key="7">
    <source>
        <dbReference type="PROSITE" id="PS51462"/>
    </source>
</evidence>
<comment type="caution">
    <text evidence="8">The sequence shown here is derived from an EMBL/GenBank/DDBJ whole genome shotgun (WGS) entry which is preliminary data.</text>
</comment>
<sequence length="209" mass="24397">MDIDFVLAKLKSHSPTFLGSENFSKYAVLLPLVKKGNDIHVLFEVRSLKLRRQPGEICFPGGRIDLQDMDEKSAAIRETTEELGIKNNDIFNVSPLNYLFSPFGMIIYPYVGFIANPEKITPNISEVEEVFTVPLSYFMKNDPKIYEINFKAEPEENFPYDLLIGGKEYNWRTRHLDEYFYLYESRVIWGLTARILAHFIEILRKDEQK</sequence>
<organism evidence="8 9">
    <name type="scientific">Pseudoneobacillus rhizosphaerae</name>
    <dbReference type="NCBI Taxonomy" id="2880968"/>
    <lineage>
        <taxon>Bacteria</taxon>
        <taxon>Bacillati</taxon>
        <taxon>Bacillota</taxon>
        <taxon>Bacilli</taxon>
        <taxon>Bacillales</taxon>
        <taxon>Bacillaceae</taxon>
        <taxon>Pseudoneobacillus</taxon>
    </lineage>
</organism>
<keyword evidence="5" id="KW-0460">Magnesium</keyword>
<evidence type="ECO:0000256" key="4">
    <source>
        <dbReference type="ARBA" id="ARBA00022801"/>
    </source>
</evidence>
<comment type="cofactor">
    <cofactor evidence="2">
        <name>Mg(2+)</name>
        <dbReference type="ChEBI" id="CHEBI:18420"/>
    </cofactor>
</comment>
<keyword evidence="6" id="KW-0464">Manganese</keyword>
<evidence type="ECO:0000256" key="5">
    <source>
        <dbReference type="ARBA" id="ARBA00022842"/>
    </source>
</evidence>
<dbReference type="SUPFAM" id="SSF55811">
    <property type="entry name" value="Nudix"/>
    <property type="match status" value="1"/>
</dbReference>
<proteinExistence type="predicted"/>
<dbReference type="InterPro" id="IPR045121">
    <property type="entry name" value="CoAse"/>
</dbReference>
<evidence type="ECO:0000256" key="1">
    <source>
        <dbReference type="ARBA" id="ARBA00001936"/>
    </source>
</evidence>
<dbReference type="PANTHER" id="PTHR12992:SF11">
    <property type="entry name" value="MITOCHONDRIAL COENZYME A DIPHOSPHATASE NUDT8"/>
    <property type="match status" value="1"/>
</dbReference>
<dbReference type="InterPro" id="IPR015797">
    <property type="entry name" value="NUDIX_hydrolase-like_dom_sf"/>
</dbReference>
<dbReference type="PANTHER" id="PTHR12992">
    <property type="entry name" value="NUDIX HYDROLASE"/>
    <property type="match status" value="1"/>
</dbReference>
<dbReference type="GO" id="GO:0010945">
    <property type="term" value="F:coenzyme A diphosphatase activity"/>
    <property type="evidence" value="ECO:0007669"/>
    <property type="project" value="InterPro"/>
</dbReference>
<keyword evidence="3" id="KW-0479">Metal-binding</keyword>
<dbReference type="AlphaFoldDB" id="A0A9C7GAQ8"/>
<evidence type="ECO:0000256" key="2">
    <source>
        <dbReference type="ARBA" id="ARBA00001946"/>
    </source>
</evidence>
<accession>A0A9C7GAQ8</accession>
<keyword evidence="4 8" id="KW-0378">Hydrolase</keyword>
<feature type="domain" description="Nudix hydrolase" evidence="7">
    <location>
        <begin position="23"/>
        <end position="156"/>
    </location>
</feature>
<evidence type="ECO:0000256" key="6">
    <source>
        <dbReference type="ARBA" id="ARBA00023211"/>
    </source>
</evidence>
<evidence type="ECO:0000313" key="8">
    <source>
        <dbReference type="EMBL" id="CAG9608755.1"/>
    </source>
</evidence>
<evidence type="ECO:0000313" key="9">
    <source>
        <dbReference type="Proteomes" id="UP000789845"/>
    </source>
</evidence>
<keyword evidence="9" id="KW-1185">Reference proteome</keyword>
<reference evidence="8" key="1">
    <citation type="submission" date="2021-10" db="EMBL/GenBank/DDBJ databases">
        <authorList>
            <person name="Criscuolo A."/>
        </authorList>
    </citation>
    <scope>NUCLEOTIDE SEQUENCE</scope>
    <source>
        <strain evidence="8">CIP111885</strain>
    </source>
</reference>
<comment type="cofactor">
    <cofactor evidence="1">
        <name>Mn(2+)</name>
        <dbReference type="ChEBI" id="CHEBI:29035"/>
    </cofactor>
</comment>
<dbReference type="Proteomes" id="UP000789845">
    <property type="component" value="Unassembled WGS sequence"/>
</dbReference>
<dbReference type="RefSeq" id="WP_230496996.1">
    <property type="nucleotide sequence ID" value="NZ_CAKJTG010000012.1"/>
</dbReference>
<dbReference type="Gene3D" id="3.90.79.10">
    <property type="entry name" value="Nucleoside Triphosphate Pyrophosphohydrolase"/>
    <property type="match status" value="1"/>
</dbReference>
<dbReference type="GO" id="GO:0046872">
    <property type="term" value="F:metal ion binding"/>
    <property type="evidence" value="ECO:0007669"/>
    <property type="project" value="UniProtKB-KW"/>
</dbReference>
<protein>
    <submittedName>
        <fullName evidence="8">Nudix hydrolase NudL</fullName>
        <ecNumber evidence="8">3.6.1.-</ecNumber>
    </submittedName>
</protein>
<dbReference type="EC" id="3.6.1.-" evidence="8"/>
<gene>
    <name evidence="8" type="primary">nudL</name>
    <name evidence="8" type="ORF">NEOCIP111885_02472</name>
</gene>
<dbReference type="EMBL" id="CAKJTG010000012">
    <property type="protein sequence ID" value="CAG9608755.1"/>
    <property type="molecule type" value="Genomic_DNA"/>
</dbReference>